<dbReference type="InterPro" id="IPR039506">
    <property type="entry name" value="SPOB_a"/>
</dbReference>
<keyword evidence="7" id="KW-0808">Transferase</keyword>
<evidence type="ECO:0000256" key="9">
    <source>
        <dbReference type="ARBA" id="ARBA00022741"/>
    </source>
</evidence>
<evidence type="ECO:0000256" key="12">
    <source>
        <dbReference type="ARBA" id="ARBA00022989"/>
    </source>
</evidence>
<dbReference type="InterPro" id="IPR004358">
    <property type="entry name" value="Sig_transdc_His_kin-like_C"/>
</dbReference>
<dbReference type="Gene3D" id="3.30.450.20">
    <property type="entry name" value="PAS domain"/>
    <property type="match status" value="2"/>
</dbReference>
<keyword evidence="5" id="KW-1003">Cell membrane</keyword>
<dbReference type="CDD" id="cd18773">
    <property type="entry name" value="PDC1_HK_sensor"/>
    <property type="match status" value="1"/>
</dbReference>
<keyword evidence="14 15" id="KW-0472">Membrane</keyword>
<dbReference type="Gene3D" id="3.30.565.10">
    <property type="entry name" value="Histidine kinase-like ATPase, C-terminal domain"/>
    <property type="match status" value="1"/>
</dbReference>
<keyword evidence="11" id="KW-0067">ATP-binding</keyword>
<name>A0ABT5QZB7_9GAMM</name>
<dbReference type="PROSITE" id="PS50109">
    <property type="entry name" value="HIS_KIN"/>
    <property type="match status" value="1"/>
</dbReference>
<evidence type="ECO:0000256" key="8">
    <source>
        <dbReference type="ARBA" id="ARBA00022692"/>
    </source>
</evidence>
<protein>
    <recommendedName>
        <fullName evidence="4">histidine kinase</fullName>
        <ecNumber evidence="4">2.7.13.3</ecNumber>
    </recommendedName>
</protein>
<dbReference type="PANTHER" id="PTHR43547">
    <property type="entry name" value="TWO-COMPONENT HISTIDINE KINASE"/>
    <property type="match status" value="1"/>
</dbReference>
<reference evidence="17" key="1">
    <citation type="submission" date="2021-12" db="EMBL/GenBank/DDBJ databases">
        <title>Enterovibrio ZSDZ35 sp. nov. and Enterovibrio ZSDZ42 sp. nov., isolated from coastal seawater in Qingdao.</title>
        <authorList>
            <person name="Zhang P."/>
        </authorList>
    </citation>
    <scope>NUCLEOTIDE SEQUENCE</scope>
    <source>
        <strain evidence="17">ZSDZ42</strain>
    </source>
</reference>
<dbReference type="InterPro" id="IPR003594">
    <property type="entry name" value="HATPase_dom"/>
</dbReference>
<evidence type="ECO:0000313" key="18">
    <source>
        <dbReference type="Proteomes" id="UP001149400"/>
    </source>
</evidence>
<evidence type="ECO:0000256" key="2">
    <source>
        <dbReference type="ARBA" id="ARBA00004533"/>
    </source>
</evidence>
<dbReference type="RefSeq" id="WP_274163974.1">
    <property type="nucleotide sequence ID" value="NZ_JAJUBC010000007.1"/>
</dbReference>
<feature type="transmembrane region" description="Helical" evidence="15">
    <location>
        <begin position="179"/>
        <end position="198"/>
    </location>
</feature>
<evidence type="ECO:0000256" key="13">
    <source>
        <dbReference type="ARBA" id="ARBA00023012"/>
    </source>
</evidence>
<dbReference type="InterPro" id="IPR036890">
    <property type="entry name" value="HATPase_C_sf"/>
</dbReference>
<dbReference type="SMART" id="SM00387">
    <property type="entry name" value="HATPase_c"/>
    <property type="match status" value="1"/>
</dbReference>
<dbReference type="GO" id="GO:0016301">
    <property type="term" value="F:kinase activity"/>
    <property type="evidence" value="ECO:0007669"/>
    <property type="project" value="UniProtKB-KW"/>
</dbReference>
<evidence type="ECO:0000256" key="14">
    <source>
        <dbReference type="ARBA" id="ARBA00023136"/>
    </source>
</evidence>
<accession>A0ABT5QZB7</accession>
<dbReference type="InterPro" id="IPR033463">
    <property type="entry name" value="sCache_3"/>
</dbReference>
<evidence type="ECO:0000256" key="7">
    <source>
        <dbReference type="ARBA" id="ARBA00022679"/>
    </source>
</evidence>
<comment type="catalytic activity">
    <reaction evidence="1">
        <text>ATP + protein L-histidine = ADP + protein N-phospho-L-histidine.</text>
        <dbReference type="EC" id="2.7.13.3"/>
    </reaction>
</comment>
<feature type="domain" description="Histidine kinase" evidence="16">
    <location>
        <begin position="340"/>
        <end position="533"/>
    </location>
</feature>
<evidence type="ECO:0000256" key="11">
    <source>
        <dbReference type="ARBA" id="ARBA00022840"/>
    </source>
</evidence>
<evidence type="ECO:0000256" key="5">
    <source>
        <dbReference type="ARBA" id="ARBA00022475"/>
    </source>
</evidence>
<dbReference type="SUPFAM" id="SSF55785">
    <property type="entry name" value="PYP-like sensor domain (PAS domain)"/>
    <property type="match status" value="1"/>
</dbReference>
<keyword evidence="12 15" id="KW-1133">Transmembrane helix</keyword>
<keyword evidence="18" id="KW-1185">Reference proteome</keyword>
<dbReference type="EMBL" id="JAJUBC010000007">
    <property type="protein sequence ID" value="MDD1793109.1"/>
    <property type="molecule type" value="Genomic_DNA"/>
</dbReference>
<dbReference type="SUPFAM" id="SSF55890">
    <property type="entry name" value="Sporulation response regulatory protein Spo0B"/>
    <property type="match status" value="1"/>
</dbReference>
<dbReference type="SUPFAM" id="SSF103190">
    <property type="entry name" value="Sensory domain-like"/>
    <property type="match status" value="1"/>
</dbReference>
<dbReference type="Pfam" id="PF17203">
    <property type="entry name" value="sCache_3_2"/>
    <property type="match status" value="1"/>
</dbReference>
<comment type="subcellular location">
    <subcellularLocation>
        <location evidence="2">Cell inner membrane</location>
    </subcellularLocation>
    <subcellularLocation>
        <location evidence="3">Cell membrane</location>
        <topology evidence="3">Multi-pass membrane protein</topology>
    </subcellularLocation>
</comment>
<keyword evidence="6" id="KW-0597">Phosphoprotein</keyword>
<keyword evidence="13" id="KW-0902">Two-component regulatory system</keyword>
<dbReference type="Pfam" id="PF02518">
    <property type="entry name" value="HATPase_c"/>
    <property type="match status" value="1"/>
</dbReference>
<proteinExistence type="predicted"/>
<organism evidence="17 18">
    <name type="scientific">Enterovibrio gelatinilyticus</name>
    <dbReference type="NCBI Taxonomy" id="2899819"/>
    <lineage>
        <taxon>Bacteria</taxon>
        <taxon>Pseudomonadati</taxon>
        <taxon>Pseudomonadota</taxon>
        <taxon>Gammaproteobacteria</taxon>
        <taxon>Vibrionales</taxon>
        <taxon>Vibrionaceae</taxon>
        <taxon>Enterovibrio</taxon>
    </lineage>
</organism>
<evidence type="ECO:0000313" key="17">
    <source>
        <dbReference type="EMBL" id="MDD1793109.1"/>
    </source>
</evidence>
<dbReference type="InterPro" id="IPR029151">
    <property type="entry name" value="Sensor-like_sf"/>
</dbReference>
<comment type="caution">
    <text evidence="17">The sequence shown here is derived from an EMBL/GenBank/DDBJ whole genome shotgun (WGS) entry which is preliminary data.</text>
</comment>
<dbReference type="PRINTS" id="PR00344">
    <property type="entry name" value="BCTRLSENSOR"/>
</dbReference>
<dbReference type="Proteomes" id="UP001149400">
    <property type="component" value="Unassembled WGS sequence"/>
</dbReference>
<evidence type="ECO:0000256" key="1">
    <source>
        <dbReference type="ARBA" id="ARBA00000085"/>
    </source>
</evidence>
<evidence type="ECO:0000259" key="16">
    <source>
        <dbReference type="PROSITE" id="PS50109"/>
    </source>
</evidence>
<keyword evidence="9" id="KW-0547">Nucleotide-binding</keyword>
<dbReference type="InterPro" id="IPR005467">
    <property type="entry name" value="His_kinase_dom"/>
</dbReference>
<dbReference type="SMART" id="SM00091">
    <property type="entry name" value="PAS"/>
    <property type="match status" value="1"/>
</dbReference>
<dbReference type="SUPFAM" id="SSF55874">
    <property type="entry name" value="ATPase domain of HSP90 chaperone/DNA topoisomerase II/histidine kinase"/>
    <property type="match status" value="1"/>
</dbReference>
<dbReference type="InterPro" id="IPR016120">
    <property type="entry name" value="Sig_transdc_His_kin_SpoOB"/>
</dbReference>
<dbReference type="Pfam" id="PF00989">
    <property type="entry name" value="PAS"/>
    <property type="match status" value="1"/>
</dbReference>
<evidence type="ECO:0000256" key="10">
    <source>
        <dbReference type="ARBA" id="ARBA00022777"/>
    </source>
</evidence>
<evidence type="ECO:0000256" key="4">
    <source>
        <dbReference type="ARBA" id="ARBA00012438"/>
    </source>
</evidence>
<sequence>MFSLRSLKLKTRMMLILGLMALLQTGLIGLFALGYLSHSLDEQIGQRALHVAKTIAAIPEVVDAVDNRDSEFLQTLTLELADINDARFVVIGDRNGIRLAHPSWKRLGKPMYDDDGDYNEPALLYGKPYIQKAIGSLGASVRGKAPIFDASHENVIGIISVGFMLDTVEGIIDRYRNTLYMVIVLSFGLSVLTGLWFASHFKKAIFGLEPEQIGRLFQERNATLESIREGIIAVNGEGNITTFNRAAIDTLGLDANTKLTGRPIEEVLPDSRLMDVLRTGTPQIDKDVWLQDRNLIVNRLPVLQDGSITGVVSSFRRKDELDAISKKLSQIEQYADTLRSQSHEYSNKLHTIAGLIELGANDEALALIGQETQSHQALIQLLVEAVPDPILAGCMLGKYNRAKELGLHLEIDPESSMKEIPDHIPREEIVSIIGNLIDNALEATLKNQRTDVRLSMTDLGNDLIFEIEDEGSGIPEHEQDSIFRKGVTTKQGEGHGFGLHLVEKLLQKLGGTILLEPTVHKGSRFTVYIPKARATINN</sequence>
<keyword evidence="10 17" id="KW-0418">Kinase</keyword>
<dbReference type="EC" id="2.7.13.3" evidence="4"/>
<dbReference type="InterPro" id="IPR035965">
    <property type="entry name" value="PAS-like_dom_sf"/>
</dbReference>
<evidence type="ECO:0000256" key="15">
    <source>
        <dbReference type="SAM" id="Phobius"/>
    </source>
</evidence>
<dbReference type="InterPro" id="IPR000014">
    <property type="entry name" value="PAS"/>
</dbReference>
<dbReference type="PANTHER" id="PTHR43547:SF10">
    <property type="entry name" value="SENSOR HISTIDINE KINASE DCUS"/>
    <property type="match status" value="1"/>
</dbReference>
<gene>
    <name evidence="17" type="ORF">LRP50_08205</name>
</gene>
<keyword evidence="8 15" id="KW-0812">Transmembrane</keyword>
<dbReference type="Gene3D" id="1.10.287.130">
    <property type="match status" value="1"/>
</dbReference>
<evidence type="ECO:0000256" key="3">
    <source>
        <dbReference type="ARBA" id="ARBA00004651"/>
    </source>
</evidence>
<dbReference type="CDD" id="cd00130">
    <property type="entry name" value="PAS"/>
    <property type="match status" value="1"/>
</dbReference>
<dbReference type="InterPro" id="IPR013767">
    <property type="entry name" value="PAS_fold"/>
</dbReference>
<dbReference type="Pfam" id="PF14689">
    <property type="entry name" value="SPOB_a"/>
    <property type="match status" value="1"/>
</dbReference>
<evidence type="ECO:0000256" key="6">
    <source>
        <dbReference type="ARBA" id="ARBA00022553"/>
    </source>
</evidence>